<dbReference type="OrthoDB" id="775972at2759"/>
<dbReference type="EMBL" id="HG001848">
    <property type="protein sequence ID" value="CDF37529.1"/>
    <property type="molecule type" value="Genomic_DNA"/>
</dbReference>
<dbReference type="KEGG" id="ccp:CHC_T00005751001"/>
<evidence type="ECO:0000259" key="1">
    <source>
        <dbReference type="Pfam" id="PF00078"/>
    </source>
</evidence>
<name>R7QHJ7_CHOCR</name>
<gene>
    <name evidence="2" type="ORF">CHC_T00005751001</name>
</gene>
<dbReference type="STRING" id="2769.R7QHJ7"/>
<dbReference type="Gene3D" id="3.10.10.10">
    <property type="entry name" value="HIV Type 1 Reverse Transcriptase, subunit A, domain 1"/>
    <property type="match status" value="1"/>
</dbReference>
<dbReference type="InterPro" id="IPR043502">
    <property type="entry name" value="DNA/RNA_pol_sf"/>
</dbReference>
<dbReference type="SUPFAM" id="SSF56672">
    <property type="entry name" value="DNA/RNA polymerases"/>
    <property type="match status" value="1"/>
</dbReference>
<dbReference type="PhylomeDB" id="R7QHJ7"/>
<keyword evidence="3" id="KW-1185">Reference proteome</keyword>
<proteinExistence type="predicted"/>
<protein>
    <recommendedName>
        <fullName evidence="1">Reverse transcriptase domain-containing protein</fullName>
    </recommendedName>
</protein>
<dbReference type="PANTHER" id="PTHR24559:SF444">
    <property type="entry name" value="REVERSE TRANSCRIPTASE DOMAIN-CONTAINING PROTEIN"/>
    <property type="match status" value="1"/>
</dbReference>
<dbReference type="AlphaFoldDB" id="R7QHJ7"/>
<dbReference type="PANTHER" id="PTHR24559">
    <property type="entry name" value="TRANSPOSON TY3-I GAG-POL POLYPROTEIN"/>
    <property type="match status" value="1"/>
</dbReference>
<reference evidence="3" key="1">
    <citation type="journal article" date="2013" name="Proc. Natl. Acad. Sci. U.S.A.">
        <title>Genome structure and metabolic features in the red seaweed Chondrus crispus shed light on evolution of the Archaeplastida.</title>
        <authorList>
            <person name="Collen J."/>
            <person name="Porcel B."/>
            <person name="Carre W."/>
            <person name="Ball S.G."/>
            <person name="Chaparro C."/>
            <person name="Tonon T."/>
            <person name="Barbeyron T."/>
            <person name="Michel G."/>
            <person name="Noel B."/>
            <person name="Valentin K."/>
            <person name="Elias M."/>
            <person name="Artiguenave F."/>
            <person name="Arun A."/>
            <person name="Aury J.M."/>
            <person name="Barbosa-Neto J.F."/>
            <person name="Bothwell J.H."/>
            <person name="Bouget F.Y."/>
            <person name="Brillet L."/>
            <person name="Cabello-Hurtado F."/>
            <person name="Capella-Gutierrez S."/>
            <person name="Charrier B."/>
            <person name="Cladiere L."/>
            <person name="Cock J.M."/>
            <person name="Coelho S.M."/>
            <person name="Colleoni C."/>
            <person name="Czjzek M."/>
            <person name="Da Silva C."/>
            <person name="Delage L."/>
            <person name="Denoeud F."/>
            <person name="Deschamps P."/>
            <person name="Dittami S.M."/>
            <person name="Gabaldon T."/>
            <person name="Gachon C.M."/>
            <person name="Groisillier A."/>
            <person name="Herve C."/>
            <person name="Jabbari K."/>
            <person name="Katinka M."/>
            <person name="Kloareg B."/>
            <person name="Kowalczyk N."/>
            <person name="Labadie K."/>
            <person name="Leblanc C."/>
            <person name="Lopez P.J."/>
            <person name="McLachlan D.H."/>
            <person name="Meslet-Cladiere L."/>
            <person name="Moustafa A."/>
            <person name="Nehr Z."/>
            <person name="Nyvall Collen P."/>
            <person name="Panaud O."/>
            <person name="Partensky F."/>
            <person name="Poulain J."/>
            <person name="Rensing S.A."/>
            <person name="Rousvoal S."/>
            <person name="Samson G."/>
            <person name="Symeonidi A."/>
            <person name="Weissenbach J."/>
            <person name="Zambounis A."/>
            <person name="Wincker P."/>
            <person name="Boyen C."/>
        </authorList>
    </citation>
    <scope>NUCLEOTIDE SEQUENCE [LARGE SCALE GENOMIC DNA]</scope>
    <source>
        <strain evidence="3">cv. Stackhouse</strain>
    </source>
</reference>
<dbReference type="InterPro" id="IPR000477">
    <property type="entry name" value="RT_dom"/>
</dbReference>
<dbReference type="RefSeq" id="XP_005717400.1">
    <property type="nucleotide sequence ID" value="XM_005717343.1"/>
</dbReference>
<dbReference type="GeneID" id="17325114"/>
<sequence length="222" mass="24860">MWTGQLGKIGATKHRIELEPGARQIYKAPYPAGPTAREKEKTEIDRMLRAGVIEPATAEWASPVVFVRKKEGTMRFCVDYRTLNAVTVRDSYPLLRMDECINSLGDATTTFASHCGLYRFLRMPFGLKNAPATFQRAVDIILSRVKWETALVYLYDVIIYSKTVTEHCSAMCLSGRNQGLTVQQQHSQQTTTNKSCRRHSPTECPILPFPLSGFAAHSSSSP</sequence>
<dbReference type="Pfam" id="PF00078">
    <property type="entry name" value="RVT_1"/>
    <property type="match status" value="1"/>
</dbReference>
<feature type="domain" description="Reverse transcriptase" evidence="1">
    <location>
        <begin position="113"/>
        <end position="193"/>
    </location>
</feature>
<dbReference type="Gramene" id="CDF37529">
    <property type="protein sequence ID" value="CDF37529"/>
    <property type="gene ID" value="CHC_T00005751001"/>
</dbReference>
<accession>R7QHJ7</accession>
<dbReference type="InterPro" id="IPR053134">
    <property type="entry name" value="RNA-dir_DNA_polymerase"/>
</dbReference>
<dbReference type="CDD" id="cd01647">
    <property type="entry name" value="RT_LTR"/>
    <property type="match status" value="1"/>
</dbReference>
<evidence type="ECO:0000313" key="2">
    <source>
        <dbReference type="EMBL" id="CDF37529.1"/>
    </source>
</evidence>
<dbReference type="Proteomes" id="UP000012073">
    <property type="component" value="Unassembled WGS sequence"/>
</dbReference>
<organism evidence="2 3">
    <name type="scientific">Chondrus crispus</name>
    <name type="common">Carrageen Irish moss</name>
    <name type="synonym">Polymorpha crispa</name>
    <dbReference type="NCBI Taxonomy" id="2769"/>
    <lineage>
        <taxon>Eukaryota</taxon>
        <taxon>Rhodophyta</taxon>
        <taxon>Florideophyceae</taxon>
        <taxon>Rhodymeniophycidae</taxon>
        <taxon>Gigartinales</taxon>
        <taxon>Gigartinaceae</taxon>
        <taxon>Chondrus</taxon>
    </lineage>
</organism>
<evidence type="ECO:0000313" key="3">
    <source>
        <dbReference type="Proteomes" id="UP000012073"/>
    </source>
</evidence>
<dbReference type="FunFam" id="3.10.10.10:FF:000002">
    <property type="entry name" value="Retrovirus-related Pol polyprotein from transposon 17.6-like protein"/>
    <property type="match status" value="1"/>
</dbReference>